<protein>
    <submittedName>
        <fullName evidence="7">Acyl-ACP--UDP-N-acetylglucosamine O-acyltransferase</fullName>
    </submittedName>
</protein>
<keyword evidence="3 7" id="KW-0808">Transferase</keyword>
<keyword evidence="2" id="KW-0441">Lipid A biosynthesis</keyword>
<keyword evidence="1" id="KW-0444">Lipid biosynthesis</keyword>
<evidence type="ECO:0000256" key="3">
    <source>
        <dbReference type="ARBA" id="ARBA00022679"/>
    </source>
</evidence>
<dbReference type="InterPro" id="IPR029098">
    <property type="entry name" value="Acetyltransf_C"/>
</dbReference>
<dbReference type="GO" id="GO:0009245">
    <property type="term" value="P:lipid A biosynthetic process"/>
    <property type="evidence" value="ECO:0007669"/>
    <property type="project" value="UniProtKB-KW"/>
</dbReference>
<dbReference type="GO" id="GO:0008780">
    <property type="term" value="F:acyl-[acyl-carrier-protein]-UDP-N-acetylglucosamine O-acyltransferase activity"/>
    <property type="evidence" value="ECO:0007669"/>
    <property type="project" value="InterPro"/>
</dbReference>
<dbReference type="Pfam" id="PF13720">
    <property type="entry name" value="Acetyltransf_11"/>
    <property type="match status" value="1"/>
</dbReference>
<dbReference type="Proteomes" id="UP000321379">
    <property type="component" value="Unassembled WGS sequence"/>
</dbReference>
<gene>
    <name evidence="7" type="ORF">FVP33_17325</name>
</gene>
<keyword evidence="8" id="KW-1185">Reference proteome</keyword>
<accession>A0A5C8UJ86</accession>
<organism evidence="7 8">
    <name type="scientific">Lacisediminihabitans profunda</name>
    <dbReference type="NCBI Taxonomy" id="2594790"/>
    <lineage>
        <taxon>Bacteria</taxon>
        <taxon>Bacillati</taxon>
        <taxon>Actinomycetota</taxon>
        <taxon>Actinomycetes</taxon>
        <taxon>Micrococcales</taxon>
        <taxon>Microbacteriaceae</taxon>
        <taxon>Lacisediminihabitans</taxon>
    </lineage>
</organism>
<dbReference type="Gene3D" id="2.160.10.10">
    <property type="entry name" value="Hexapeptide repeat proteins"/>
    <property type="match status" value="1"/>
</dbReference>
<keyword evidence="5 7" id="KW-0012">Acyltransferase</keyword>
<dbReference type="PIRSF" id="PIRSF000456">
    <property type="entry name" value="UDP-GlcNAc_acltr"/>
    <property type="match status" value="1"/>
</dbReference>
<proteinExistence type="predicted"/>
<keyword evidence="4" id="KW-0443">Lipid metabolism</keyword>
<dbReference type="InterPro" id="IPR010137">
    <property type="entry name" value="Lipid_A_LpxA"/>
</dbReference>
<dbReference type="PANTHER" id="PTHR43480">
    <property type="entry name" value="ACYL-[ACYL-CARRIER-PROTEIN]--UDP-N-ACETYLGLUCOSAMINE O-ACYLTRANSFERASE"/>
    <property type="match status" value="1"/>
</dbReference>
<dbReference type="GO" id="GO:0016020">
    <property type="term" value="C:membrane"/>
    <property type="evidence" value="ECO:0007669"/>
    <property type="project" value="GOC"/>
</dbReference>
<dbReference type="RefSeq" id="WP_147784952.1">
    <property type="nucleotide sequence ID" value="NZ_VRMG01000015.1"/>
</dbReference>
<dbReference type="SUPFAM" id="SSF51161">
    <property type="entry name" value="Trimeric LpxA-like enzymes"/>
    <property type="match status" value="1"/>
</dbReference>
<dbReference type="InterPro" id="IPR011004">
    <property type="entry name" value="Trimer_LpxA-like_sf"/>
</dbReference>
<evidence type="ECO:0000313" key="7">
    <source>
        <dbReference type="EMBL" id="TXN28238.1"/>
    </source>
</evidence>
<evidence type="ECO:0000256" key="2">
    <source>
        <dbReference type="ARBA" id="ARBA00022556"/>
    </source>
</evidence>
<dbReference type="AlphaFoldDB" id="A0A5C8UJ86"/>
<evidence type="ECO:0000256" key="5">
    <source>
        <dbReference type="ARBA" id="ARBA00023315"/>
    </source>
</evidence>
<sequence>MNSIHPSAIITGDVTMGTGNTVGPLAVITGPVSIGNGNWIGTGAVIGAPPEVRSWEHPTDSLAMSSGNGIVIGDRNVIREYAQVHQGWKGTTRLGDDLFVMNQVYIAHDCVLGDRITLASSVLLAGHVEIGDNANLGLGAAVHQSRFIGAGAMVGMGAVVTRDVPPFAKSFGNPARLHGVNAVGMSRLGIDDDTVTALRLAYEANDLTRSGLEGLRTRESVRPLIERWLERAAH</sequence>
<reference evidence="7 8" key="1">
    <citation type="submission" date="2019-08" db="EMBL/GenBank/DDBJ databases">
        <title>Bacterial whole genome sequence for Glaciihabitans sp. CHu50b-6-2.</title>
        <authorList>
            <person name="Jin L."/>
        </authorList>
    </citation>
    <scope>NUCLEOTIDE SEQUENCE [LARGE SCALE GENOMIC DNA]</scope>
    <source>
        <strain evidence="7 8">CHu50b-6-2</strain>
    </source>
</reference>
<evidence type="ECO:0000313" key="8">
    <source>
        <dbReference type="Proteomes" id="UP000321379"/>
    </source>
</evidence>
<evidence type="ECO:0000259" key="6">
    <source>
        <dbReference type="Pfam" id="PF13720"/>
    </source>
</evidence>
<evidence type="ECO:0000256" key="4">
    <source>
        <dbReference type="ARBA" id="ARBA00023098"/>
    </source>
</evidence>
<evidence type="ECO:0000256" key="1">
    <source>
        <dbReference type="ARBA" id="ARBA00022516"/>
    </source>
</evidence>
<dbReference type="PANTHER" id="PTHR43480:SF1">
    <property type="entry name" value="ACYL-[ACYL-CARRIER-PROTEIN]--UDP-N-ACETYLGLUCOSAMINE O-ACYLTRANSFERASE, MITOCHONDRIAL-RELATED"/>
    <property type="match status" value="1"/>
</dbReference>
<feature type="domain" description="UDP N-acetylglucosamine O-acyltransferase C-terminal" evidence="6">
    <location>
        <begin position="163"/>
        <end position="212"/>
    </location>
</feature>
<comment type="caution">
    <text evidence="7">The sequence shown here is derived from an EMBL/GenBank/DDBJ whole genome shotgun (WGS) entry which is preliminary data.</text>
</comment>
<dbReference type="EMBL" id="VRMG01000015">
    <property type="protein sequence ID" value="TXN28238.1"/>
    <property type="molecule type" value="Genomic_DNA"/>
</dbReference>
<name>A0A5C8UJ86_9MICO</name>